<dbReference type="AlphaFoldDB" id="A0A8H5XP30"/>
<organism evidence="1 2">
    <name type="scientific">Fusarium mundagurra</name>
    <dbReference type="NCBI Taxonomy" id="1567541"/>
    <lineage>
        <taxon>Eukaryota</taxon>
        <taxon>Fungi</taxon>
        <taxon>Dikarya</taxon>
        <taxon>Ascomycota</taxon>
        <taxon>Pezizomycotina</taxon>
        <taxon>Sordariomycetes</taxon>
        <taxon>Hypocreomycetidae</taxon>
        <taxon>Hypocreales</taxon>
        <taxon>Nectriaceae</taxon>
        <taxon>Fusarium</taxon>
        <taxon>Fusarium fujikuroi species complex</taxon>
    </lineage>
</organism>
<protein>
    <submittedName>
        <fullName evidence="1">Fad dependent oxidoreductase</fullName>
    </submittedName>
</protein>
<dbReference type="GO" id="GO:0016491">
    <property type="term" value="F:oxidoreductase activity"/>
    <property type="evidence" value="ECO:0007669"/>
    <property type="project" value="TreeGrafter"/>
</dbReference>
<accession>A0A8H5XP30</accession>
<dbReference type="Gene3D" id="1.10.405.20">
    <property type="match status" value="1"/>
</dbReference>
<gene>
    <name evidence="1" type="ORF">FMUND_15566</name>
</gene>
<evidence type="ECO:0000313" key="2">
    <source>
        <dbReference type="Proteomes" id="UP000544331"/>
    </source>
</evidence>
<proteinExistence type="predicted"/>
<comment type="caution">
    <text evidence="1">The sequence shown here is derived from an EMBL/GenBank/DDBJ whole genome shotgun (WGS) entry which is preliminary data.</text>
</comment>
<dbReference type="InterPro" id="IPR050464">
    <property type="entry name" value="Zeta_carotene_desat/Oxidored"/>
</dbReference>
<dbReference type="OrthoDB" id="68575at2759"/>
<dbReference type="PANTHER" id="PTHR42923:SF26">
    <property type="entry name" value="FMN REDUCTASE LOT6, PUTATIVE (AFU_ORTHOLOGUE AFUA_7G06600)-RELATED"/>
    <property type="match status" value="1"/>
</dbReference>
<dbReference type="PANTHER" id="PTHR42923">
    <property type="entry name" value="PROTOPORPHYRINOGEN OXIDASE"/>
    <property type="match status" value="1"/>
</dbReference>
<reference evidence="1 2" key="1">
    <citation type="submission" date="2020-05" db="EMBL/GenBank/DDBJ databases">
        <title>Identification and distribution of gene clusters putatively required for synthesis of sphingolipid metabolism inhibitors in phylogenetically diverse species of the filamentous fungus Fusarium.</title>
        <authorList>
            <person name="Kim H.-S."/>
            <person name="Busman M."/>
            <person name="Brown D.W."/>
            <person name="Divon H."/>
            <person name="Uhlig S."/>
            <person name="Proctor R.H."/>
        </authorList>
    </citation>
    <scope>NUCLEOTIDE SEQUENCE [LARGE SCALE GENOMIC DNA]</scope>
    <source>
        <strain evidence="1 2">NRRL 66235</strain>
    </source>
</reference>
<dbReference type="Proteomes" id="UP000544331">
    <property type="component" value="Unassembled WGS sequence"/>
</dbReference>
<dbReference type="Gene3D" id="3.30.70.1990">
    <property type="match status" value="1"/>
</dbReference>
<dbReference type="InterPro" id="IPR036188">
    <property type="entry name" value="FAD/NAD-bd_sf"/>
</dbReference>
<evidence type="ECO:0000313" key="1">
    <source>
        <dbReference type="EMBL" id="KAF5696902.1"/>
    </source>
</evidence>
<dbReference type="Gene3D" id="3.50.50.60">
    <property type="entry name" value="FAD/NAD(P)-binding domain"/>
    <property type="match status" value="1"/>
</dbReference>
<dbReference type="SUPFAM" id="SSF51905">
    <property type="entry name" value="FAD/NAD(P)-binding domain"/>
    <property type="match status" value="1"/>
</dbReference>
<keyword evidence="2" id="KW-1185">Reference proteome</keyword>
<dbReference type="EMBL" id="JAAOAN010001111">
    <property type="protein sequence ID" value="KAF5696902.1"/>
    <property type="molecule type" value="Genomic_DNA"/>
</dbReference>
<name>A0A8H5XP30_9HYPO</name>
<sequence>MHSNDTSAETINTDVVIIGGGACGTYAAVRLRDDYGLRVTVIEEKNRLGGHADAVVVQGVPINLGLMAYLDRKTTQDFFARFNIPLVDIAFPSDEEYAFLNVDLTTGVSVEPAPLGDPLQALAVYFGLCMQYYPYVKDGYFLPPQGPYLDDLTMPFGEFLKKYEIEAAIPIMRQLLTYGDALGTPTMFMMGCFGLPQLTALNPASPHSMKFPATGNTQSLFEAALAHLGEDVLLNSTVLKVNRDSHDHDWPVTAQVKSEGQYKTVRAKKILVTVPPTLKTLQWLDLRPEESSLFDKWNWETLYVGAVGNTGLQPNVFSILGLSSDPGLPFYPKKPFVQTYMASNLPGIYTSRVIGDESLKPDEAQRLLLDGITKSGGNPDSEIVAFGVHSPTCLVVSEEELKNGFFEKMYHLQGQTNTWWTGLAWAPDYSSILWDFTETLLPQIVSSLEATHRGDGLSRL</sequence>
<dbReference type="Pfam" id="PF13450">
    <property type="entry name" value="NAD_binding_8"/>
    <property type="match status" value="1"/>
</dbReference>